<dbReference type="Proteomes" id="UP001303473">
    <property type="component" value="Unassembled WGS sequence"/>
</dbReference>
<protein>
    <submittedName>
        <fullName evidence="1">Uncharacterized protein</fullName>
    </submittedName>
</protein>
<organism evidence="1 2">
    <name type="scientific">Diplogelasinospora grovesii</name>
    <dbReference type="NCBI Taxonomy" id="303347"/>
    <lineage>
        <taxon>Eukaryota</taxon>
        <taxon>Fungi</taxon>
        <taxon>Dikarya</taxon>
        <taxon>Ascomycota</taxon>
        <taxon>Pezizomycotina</taxon>
        <taxon>Sordariomycetes</taxon>
        <taxon>Sordariomycetidae</taxon>
        <taxon>Sordariales</taxon>
        <taxon>Diplogelasinosporaceae</taxon>
        <taxon>Diplogelasinospora</taxon>
    </lineage>
</organism>
<keyword evidence="2" id="KW-1185">Reference proteome</keyword>
<accession>A0AAN6MX10</accession>
<sequence>MASSGLRMKRALASQSSRTRHSDDGRCGLGKLACGCLDMGIERWPVKCHEQRNFKTISSIYNHTVYPNQLPIFQVGEAGVPSGLFSQNVVGRVDPVGNFTGFQDSIEYFFALSPLPQGNAASAAITGYKITEFTSACPEVAASVVYLFTSVVKPGCPENGKALAPLKQVAFWRFDKQGAVLKYDAWIPNLNNWVEATTGAQFSNTQVQAQSIQQLCGATQQRCTGANTQWASVDECVSALTQKPYGNYDEAWGDNIVCRTIHIVLTQVRPDVHCPHVGPTGGGKCVNIAYPTNYFNDESLYDDPLGETFVCNK</sequence>
<evidence type="ECO:0000313" key="1">
    <source>
        <dbReference type="EMBL" id="KAK3934620.1"/>
    </source>
</evidence>
<comment type="caution">
    <text evidence="1">The sequence shown here is derived from an EMBL/GenBank/DDBJ whole genome shotgun (WGS) entry which is preliminary data.</text>
</comment>
<proteinExistence type="predicted"/>
<evidence type="ECO:0000313" key="2">
    <source>
        <dbReference type="Proteomes" id="UP001303473"/>
    </source>
</evidence>
<dbReference type="EMBL" id="MU853973">
    <property type="protein sequence ID" value="KAK3934620.1"/>
    <property type="molecule type" value="Genomic_DNA"/>
</dbReference>
<name>A0AAN6MX10_9PEZI</name>
<reference evidence="2" key="1">
    <citation type="journal article" date="2023" name="Mol. Phylogenet. Evol.">
        <title>Genome-scale phylogeny and comparative genomics of the fungal order Sordariales.</title>
        <authorList>
            <person name="Hensen N."/>
            <person name="Bonometti L."/>
            <person name="Westerberg I."/>
            <person name="Brannstrom I.O."/>
            <person name="Guillou S."/>
            <person name="Cros-Aarteil S."/>
            <person name="Calhoun S."/>
            <person name="Haridas S."/>
            <person name="Kuo A."/>
            <person name="Mondo S."/>
            <person name="Pangilinan J."/>
            <person name="Riley R."/>
            <person name="LaButti K."/>
            <person name="Andreopoulos B."/>
            <person name="Lipzen A."/>
            <person name="Chen C."/>
            <person name="Yan M."/>
            <person name="Daum C."/>
            <person name="Ng V."/>
            <person name="Clum A."/>
            <person name="Steindorff A."/>
            <person name="Ohm R.A."/>
            <person name="Martin F."/>
            <person name="Silar P."/>
            <person name="Natvig D.O."/>
            <person name="Lalanne C."/>
            <person name="Gautier V."/>
            <person name="Ament-Velasquez S.L."/>
            <person name="Kruys A."/>
            <person name="Hutchinson M.I."/>
            <person name="Powell A.J."/>
            <person name="Barry K."/>
            <person name="Miller A.N."/>
            <person name="Grigoriev I.V."/>
            <person name="Debuchy R."/>
            <person name="Gladieux P."/>
            <person name="Hiltunen Thoren M."/>
            <person name="Johannesson H."/>
        </authorList>
    </citation>
    <scope>NUCLEOTIDE SEQUENCE [LARGE SCALE GENOMIC DNA]</scope>
    <source>
        <strain evidence="2">CBS 340.73</strain>
    </source>
</reference>
<dbReference type="AlphaFoldDB" id="A0AAN6MX10"/>
<gene>
    <name evidence="1" type="ORF">QBC46DRAFT_368095</name>
</gene>